<sequence length="375" mass="43312">MKHLFNTFINFDAPMPWGIYFQDSATPQMEGLVELHDNIMYYLVLILFAVGWILFSIMKNFASTKTQISHKYLNHGRDVPTQKCFKFNSIYKFFYNHRSYSTTSSSPISSVKFYEDAFSMRKLIIKDNKDKSGIYKWTNKITNDIYIGQSISLAKRFIRYFNLSYLKNRETLVISRALIKYGYSNFSLEILEYCDIANLTEREQYYMDKLNPRYNTLKIAGSSSGHKLSEETKTKISGASSSLKGVYIQEKSALYGRTHTEETKALMSSNNSNENNPLFGKTHSLGATSLPTKELMRQKALGRKHSEETLLKMSTSRGHLVYIHEKCDSEGFKLIGSFVSIRKAAKFLDISDNTVRLYINSGEIFKDRYKFTGER</sequence>
<keyword evidence="9 10" id="KW-0472">Membrane</keyword>
<evidence type="ECO:0000256" key="1">
    <source>
        <dbReference type="ARBA" id="ARBA00004141"/>
    </source>
</evidence>
<organism evidence="13">
    <name type="scientific">Fusarium pseudograminearum CS5834</name>
    <dbReference type="NCBI Taxonomy" id="1318459"/>
    <lineage>
        <taxon>Eukaryota</taxon>
        <taxon>Fungi</taxon>
        <taxon>Dikarya</taxon>
        <taxon>Ascomycota</taxon>
        <taxon>Pezizomycotina</taxon>
        <taxon>Sordariomycetes</taxon>
        <taxon>Hypocreomycetidae</taxon>
        <taxon>Hypocreales</taxon>
        <taxon>Nectriaceae</taxon>
        <taxon>Fusarium</taxon>
    </lineage>
</organism>
<dbReference type="GO" id="GO:0003677">
    <property type="term" value="F:DNA binding"/>
    <property type="evidence" value="ECO:0007669"/>
    <property type="project" value="InterPro"/>
</dbReference>
<dbReference type="InterPro" id="IPR011759">
    <property type="entry name" value="Cyt_c_oxidase_su2_TM_dom"/>
</dbReference>
<dbReference type="PANTHER" id="PTHR22888:SF9">
    <property type="entry name" value="CYTOCHROME C OXIDASE SUBUNIT 2"/>
    <property type="match status" value="1"/>
</dbReference>
<evidence type="ECO:0000256" key="6">
    <source>
        <dbReference type="ARBA" id="ARBA00022759"/>
    </source>
</evidence>
<keyword evidence="8 10" id="KW-1133">Transmembrane helix</keyword>
<dbReference type="InterPro" id="IPR036257">
    <property type="entry name" value="Cyt_c_oxidase_su2_TM_sf"/>
</dbReference>
<dbReference type="PROSITE" id="PS50164">
    <property type="entry name" value="GIY_YIG"/>
    <property type="match status" value="1"/>
</dbReference>
<dbReference type="Pfam" id="PF07460">
    <property type="entry name" value="NUMOD3"/>
    <property type="match status" value="3"/>
</dbReference>
<dbReference type="Pfam" id="PF01541">
    <property type="entry name" value="GIY-YIG"/>
    <property type="match status" value="1"/>
</dbReference>
<dbReference type="GO" id="GO:0004519">
    <property type="term" value="F:endonuclease activity"/>
    <property type="evidence" value="ECO:0007669"/>
    <property type="project" value="UniProtKB-KW"/>
</dbReference>
<dbReference type="Gene3D" id="3.40.1440.10">
    <property type="entry name" value="GIY-YIG endonuclease"/>
    <property type="match status" value="1"/>
</dbReference>
<keyword evidence="6 13" id="KW-0255">Endonuclease</keyword>
<dbReference type="InterPro" id="IPR003647">
    <property type="entry name" value="Intron_nuc_1_rpt"/>
</dbReference>
<dbReference type="Gene3D" id="1.10.287.90">
    <property type="match status" value="1"/>
</dbReference>
<dbReference type="PROSITE" id="PS50999">
    <property type="entry name" value="COX2_TM"/>
    <property type="match status" value="1"/>
</dbReference>
<name>W1IBQ4_FUSPS</name>
<dbReference type="InterPro" id="IPR003611">
    <property type="entry name" value="NUMOD3"/>
</dbReference>
<dbReference type="Pfam" id="PF07453">
    <property type="entry name" value="NUMOD1"/>
    <property type="match status" value="1"/>
</dbReference>
<dbReference type="SMART" id="SM00497">
    <property type="entry name" value="IENR1"/>
    <property type="match status" value="1"/>
</dbReference>
<protein>
    <submittedName>
        <fullName evidence="13">GIY endonuclease n1 TaxGibberella zeae PH-1 RepIDA5J043_GIBZE</fullName>
    </submittedName>
</protein>
<keyword evidence="7" id="KW-0378">Hydrolase</keyword>
<accession>W1IBQ4</accession>
<evidence type="ECO:0000256" key="4">
    <source>
        <dbReference type="ARBA" id="ARBA00022692"/>
    </source>
</evidence>
<dbReference type="InterPro" id="IPR035901">
    <property type="entry name" value="GIY-YIG_endonuc_sf"/>
</dbReference>
<dbReference type="SMART" id="SM00496">
    <property type="entry name" value="IENR2"/>
    <property type="match status" value="4"/>
</dbReference>
<dbReference type="InterPro" id="IPR006350">
    <property type="entry name" value="Intron_endoG1"/>
</dbReference>
<evidence type="ECO:0000256" key="10">
    <source>
        <dbReference type="SAM" id="Phobius"/>
    </source>
</evidence>
<evidence type="ECO:0000256" key="9">
    <source>
        <dbReference type="ARBA" id="ARBA00023136"/>
    </source>
</evidence>
<dbReference type="EMBL" id="HG317729">
    <property type="protein sequence ID" value="CDX48222.1"/>
    <property type="molecule type" value="Genomic_DNA"/>
</dbReference>
<dbReference type="GO" id="GO:0016020">
    <property type="term" value="C:membrane"/>
    <property type="evidence" value="ECO:0007669"/>
    <property type="project" value="UniProtKB-SubCell"/>
</dbReference>
<keyword evidence="5" id="KW-0540">Nuclease</keyword>
<evidence type="ECO:0000313" key="13">
    <source>
        <dbReference type="EMBL" id="CDL73284.1"/>
    </source>
</evidence>
<gene>
    <name evidence="13" type="ORF">BN849_0126280</name>
</gene>
<evidence type="ECO:0000256" key="2">
    <source>
        <dbReference type="ARBA" id="ARBA00007866"/>
    </source>
</evidence>
<evidence type="ECO:0000256" key="8">
    <source>
        <dbReference type="ARBA" id="ARBA00022989"/>
    </source>
</evidence>
<dbReference type="CDD" id="cd10445">
    <property type="entry name" value="GIY-YIG_bI1_like"/>
    <property type="match status" value="1"/>
</dbReference>
<dbReference type="SUPFAM" id="SSF81464">
    <property type="entry name" value="Cytochrome c oxidase subunit II-like, transmembrane region"/>
    <property type="match status" value="1"/>
</dbReference>
<dbReference type="Pfam" id="PF02790">
    <property type="entry name" value="COX2_TM"/>
    <property type="match status" value="1"/>
</dbReference>
<dbReference type="AlphaFoldDB" id="W1IBQ4"/>
<feature type="domain" description="Cytochrome oxidase subunit II transmembrane region profile" evidence="12">
    <location>
        <begin position="13"/>
        <end position="109"/>
    </location>
</feature>
<dbReference type="InterPro" id="IPR010896">
    <property type="entry name" value="NUMOD1"/>
</dbReference>
<dbReference type="PANTHER" id="PTHR22888">
    <property type="entry name" value="CYTOCHROME C OXIDASE, SUBUNIT II"/>
    <property type="match status" value="1"/>
</dbReference>
<evidence type="ECO:0000259" key="12">
    <source>
        <dbReference type="PROSITE" id="PS50999"/>
    </source>
</evidence>
<comment type="similarity">
    <text evidence="3">To endonucleases of group I introns of fungi and phage.</text>
</comment>
<feature type="transmembrane region" description="Helical" evidence="10">
    <location>
        <begin position="39"/>
        <end position="58"/>
    </location>
</feature>
<comment type="similarity">
    <text evidence="2">Belongs to the cytochrome c oxidase subunit 2 family.</text>
</comment>
<dbReference type="NCBIfam" id="TIGR01453">
    <property type="entry name" value="grpIintron_endo"/>
    <property type="match status" value="1"/>
</dbReference>
<dbReference type="GO" id="GO:0016787">
    <property type="term" value="F:hydrolase activity"/>
    <property type="evidence" value="ECO:0007669"/>
    <property type="project" value="UniProtKB-KW"/>
</dbReference>
<dbReference type="InterPro" id="IPR045187">
    <property type="entry name" value="CcO_II"/>
</dbReference>
<evidence type="ECO:0000259" key="11">
    <source>
        <dbReference type="PROSITE" id="PS50164"/>
    </source>
</evidence>
<feature type="domain" description="GIY-YIG" evidence="11">
    <location>
        <begin position="130"/>
        <end position="216"/>
    </location>
</feature>
<reference evidence="13" key="1">
    <citation type="submission" date="2013-05" db="EMBL/GenBank/DDBJ databases">
        <title>Draft genome sequences of six wheat associated Fusarium spp. isolates.</title>
        <authorList>
            <person name="Moolhuijzen P.M."/>
            <person name="Manners J.M."/>
            <person name="Wilcox S."/>
            <person name="Bellgard M.I."/>
            <person name="Gardiner D.M."/>
        </authorList>
    </citation>
    <scope>NUCLEOTIDE SEQUENCE</scope>
    <source>
        <strain evidence="13">CS5834</strain>
    </source>
</reference>
<comment type="subcellular location">
    <subcellularLocation>
        <location evidence="1">Membrane</location>
        <topology evidence="1">Multi-pass membrane protein</topology>
    </subcellularLocation>
</comment>
<evidence type="ECO:0000256" key="7">
    <source>
        <dbReference type="ARBA" id="ARBA00022801"/>
    </source>
</evidence>
<dbReference type="SMART" id="SM00465">
    <property type="entry name" value="GIYc"/>
    <property type="match status" value="1"/>
</dbReference>
<dbReference type="InterPro" id="IPR000305">
    <property type="entry name" value="GIY-YIG_endonuc"/>
</dbReference>
<dbReference type="SUPFAM" id="SSF82771">
    <property type="entry name" value="GIY-YIG endonuclease"/>
    <property type="match status" value="1"/>
</dbReference>
<evidence type="ECO:0000256" key="3">
    <source>
        <dbReference type="ARBA" id="ARBA00010045"/>
    </source>
</evidence>
<dbReference type="GO" id="GO:0042773">
    <property type="term" value="P:ATP synthesis coupled electron transport"/>
    <property type="evidence" value="ECO:0007669"/>
    <property type="project" value="TreeGrafter"/>
</dbReference>
<dbReference type="EMBL" id="CBMF010001383">
    <property type="protein sequence ID" value="CDL73284.1"/>
    <property type="molecule type" value="Genomic_DNA"/>
</dbReference>
<dbReference type="GO" id="GO:0004129">
    <property type="term" value="F:cytochrome-c oxidase activity"/>
    <property type="evidence" value="ECO:0007669"/>
    <property type="project" value="InterPro"/>
</dbReference>
<dbReference type="SUPFAM" id="SSF64496">
    <property type="entry name" value="DNA-binding domain of intron-encoded endonucleases"/>
    <property type="match status" value="1"/>
</dbReference>
<keyword evidence="4 10" id="KW-0812">Transmembrane</keyword>
<proteinExistence type="inferred from homology"/>
<evidence type="ECO:0000256" key="5">
    <source>
        <dbReference type="ARBA" id="ARBA00022722"/>
    </source>
</evidence>